<keyword evidence="4 10" id="KW-0812">Transmembrane</keyword>
<gene>
    <name evidence="11" type="primary">get1</name>
    <name evidence="11" type="ORF">LOCC1_G000099</name>
</gene>
<dbReference type="GO" id="GO:0071816">
    <property type="term" value="P:tail-anchored membrane protein insertion into ER membrane"/>
    <property type="evidence" value="ECO:0007669"/>
    <property type="project" value="InterPro"/>
</dbReference>
<accession>A0A8H8SAL3</accession>
<feature type="region of interest" description="Disordered" evidence="9">
    <location>
        <begin position="211"/>
        <end position="243"/>
    </location>
</feature>
<keyword evidence="8 10" id="KW-0472">Membrane</keyword>
<dbReference type="OrthoDB" id="69461at2759"/>
<comment type="similarity">
    <text evidence="2">Belongs to the WRB/GET1 family.</text>
</comment>
<dbReference type="Pfam" id="PF04420">
    <property type="entry name" value="CHD5"/>
    <property type="match status" value="1"/>
</dbReference>
<evidence type="ECO:0000313" key="11">
    <source>
        <dbReference type="EMBL" id="TVY50019.1"/>
    </source>
</evidence>
<evidence type="ECO:0000256" key="8">
    <source>
        <dbReference type="ARBA" id="ARBA00023136"/>
    </source>
</evidence>
<name>A0A8H8SAL3_9HELO</name>
<sequence length="243" mass="27127">SRKRHLNIYKGNRTDPANPRTMPSLLVVVFILQLTIHLVNTVGAATINNILWNIYNRLPTPTSKAAAEQRDLKKQFLKIRTELNATSSQDNFAKWAKLRRQHDKVVEQVEANKKLLEGTKSTFDSAISALRWLGTNGLRMLIQFWFQKQPMFWIPKGWVPYYAEWLLSFPRAPVGSISIQAWALACGAIILLISDALGAAVGLAMGTGKVAQDEKNGGGQPMKMQGEKVTAESRTSPKAKKEL</sequence>
<dbReference type="GO" id="GO:0005789">
    <property type="term" value="C:endoplasmic reticulum membrane"/>
    <property type="evidence" value="ECO:0007669"/>
    <property type="project" value="UniProtKB-SubCell"/>
</dbReference>
<dbReference type="PANTHER" id="PTHR42650">
    <property type="entry name" value="TAIL-ANCHORED PROTEIN INSERTION RECEPTOR WRB"/>
    <property type="match status" value="1"/>
</dbReference>
<dbReference type="AlphaFoldDB" id="A0A8H8SAL3"/>
<keyword evidence="6 10" id="KW-1133">Transmembrane helix</keyword>
<comment type="subcellular location">
    <subcellularLocation>
        <location evidence="1">Endoplasmic reticulum membrane</location>
        <topology evidence="1">Multi-pass membrane protein</topology>
    </subcellularLocation>
</comment>
<keyword evidence="12" id="KW-1185">Reference proteome</keyword>
<dbReference type="GO" id="GO:0043495">
    <property type="term" value="F:protein-membrane adaptor activity"/>
    <property type="evidence" value="ECO:0007669"/>
    <property type="project" value="TreeGrafter"/>
</dbReference>
<evidence type="ECO:0000256" key="3">
    <source>
        <dbReference type="ARBA" id="ARBA00022448"/>
    </source>
</evidence>
<dbReference type="PANTHER" id="PTHR42650:SF1">
    <property type="entry name" value="GUIDED ENTRY OF TAIL-ANCHORED PROTEINS FACTOR 1"/>
    <property type="match status" value="1"/>
</dbReference>
<evidence type="ECO:0000256" key="1">
    <source>
        <dbReference type="ARBA" id="ARBA00004477"/>
    </source>
</evidence>
<dbReference type="Gene3D" id="1.10.287.660">
    <property type="entry name" value="Helix hairpin bin"/>
    <property type="match status" value="1"/>
</dbReference>
<proteinExistence type="inferred from homology"/>
<evidence type="ECO:0000256" key="6">
    <source>
        <dbReference type="ARBA" id="ARBA00022989"/>
    </source>
</evidence>
<comment type="caution">
    <text evidence="11">The sequence shown here is derived from an EMBL/GenBank/DDBJ whole genome shotgun (WGS) entry which is preliminary data.</text>
</comment>
<evidence type="ECO:0000256" key="9">
    <source>
        <dbReference type="SAM" id="MobiDB-lite"/>
    </source>
</evidence>
<keyword evidence="5" id="KW-0256">Endoplasmic reticulum</keyword>
<protein>
    <submittedName>
        <fullName evidence="11">Protein get1</fullName>
    </submittedName>
</protein>
<dbReference type="FunFam" id="1.10.287.660:FF:000006">
    <property type="entry name" value="Protein GET1"/>
    <property type="match status" value="1"/>
</dbReference>
<evidence type="ECO:0000256" key="7">
    <source>
        <dbReference type="ARBA" id="ARBA00023054"/>
    </source>
</evidence>
<dbReference type="GO" id="GO:0043529">
    <property type="term" value="C:GET complex"/>
    <property type="evidence" value="ECO:0007669"/>
    <property type="project" value="InterPro"/>
</dbReference>
<evidence type="ECO:0000256" key="10">
    <source>
        <dbReference type="SAM" id="Phobius"/>
    </source>
</evidence>
<keyword evidence="7" id="KW-0175">Coiled coil</keyword>
<dbReference type="InterPro" id="IPR028945">
    <property type="entry name" value="Get1"/>
</dbReference>
<dbReference type="Proteomes" id="UP000443090">
    <property type="component" value="Unassembled WGS sequence"/>
</dbReference>
<reference evidence="11 12" key="1">
    <citation type="submission" date="2018-05" db="EMBL/GenBank/DDBJ databases">
        <title>Genome sequencing and assembly of the regulated plant pathogen Lachnellula willkommii and related sister species for the development of diagnostic species identification markers.</title>
        <authorList>
            <person name="Giroux E."/>
            <person name="Bilodeau G."/>
        </authorList>
    </citation>
    <scope>NUCLEOTIDE SEQUENCE [LARGE SCALE GENOMIC DNA]</scope>
    <source>
        <strain evidence="11 12">CBS 160.35</strain>
    </source>
</reference>
<feature type="transmembrane region" description="Helical" evidence="10">
    <location>
        <begin position="181"/>
        <end position="205"/>
    </location>
</feature>
<dbReference type="HAMAP" id="MF_03113">
    <property type="entry name" value="Get1"/>
    <property type="match status" value="1"/>
</dbReference>
<feature type="non-terminal residue" evidence="11">
    <location>
        <position position="243"/>
    </location>
</feature>
<evidence type="ECO:0000256" key="2">
    <source>
        <dbReference type="ARBA" id="ARBA00010799"/>
    </source>
</evidence>
<dbReference type="InterPro" id="IPR027538">
    <property type="entry name" value="Get1_fungi"/>
</dbReference>
<evidence type="ECO:0000256" key="5">
    <source>
        <dbReference type="ARBA" id="ARBA00022824"/>
    </source>
</evidence>
<dbReference type="InterPro" id="IPR029012">
    <property type="entry name" value="Helix_hairpin_bin_sf"/>
</dbReference>
<evidence type="ECO:0000256" key="4">
    <source>
        <dbReference type="ARBA" id="ARBA00022692"/>
    </source>
</evidence>
<dbReference type="EMBL" id="QGMI01000002">
    <property type="protein sequence ID" value="TVY50019.1"/>
    <property type="molecule type" value="Genomic_DNA"/>
</dbReference>
<organism evidence="11 12">
    <name type="scientific">Lachnellula occidentalis</name>
    <dbReference type="NCBI Taxonomy" id="215460"/>
    <lineage>
        <taxon>Eukaryota</taxon>
        <taxon>Fungi</taxon>
        <taxon>Dikarya</taxon>
        <taxon>Ascomycota</taxon>
        <taxon>Pezizomycotina</taxon>
        <taxon>Leotiomycetes</taxon>
        <taxon>Helotiales</taxon>
        <taxon>Lachnaceae</taxon>
        <taxon>Lachnellula</taxon>
    </lineage>
</organism>
<evidence type="ECO:0000313" key="12">
    <source>
        <dbReference type="Proteomes" id="UP000443090"/>
    </source>
</evidence>
<keyword evidence="3" id="KW-0813">Transport</keyword>